<keyword evidence="3" id="KW-1185">Reference proteome</keyword>
<comment type="caution">
    <text evidence="2">The sequence shown here is derived from an EMBL/GenBank/DDBJ whole genome shotgun (WGS) entry which is preliminary data.</text>
</comment>
<dbReference type="Pfam" id="PF20091">
    <property type="entry name" value="Abhydrolase_10"/>
    <property type="match status" value="1"/>
</dbReference>
<evidence type="ECO:0000313" key="3">
    <source>
        <dbReference type="Proteomes" id="UP000777438"/>
    </source>
</evidence>
<evidence type="ECO:0000313" key="2">
    <source>
        <dbReference type="EMBL" id="KAH6900812.1"/>
    </source>
</evidence>
<organism evidence="2 3">
    <name type="scientific">Thelonectria olida</name>
    <dbReference type="NCBI Taxonomy" id="1576542"/>
    <lineage>
        <taxon>Eukaryota</taxon>
        <taxon>Fungi</taxon>
        <taxon>Dikarya</taxon>
        <taxon>Ascomycota</taxon>
        <taxon>Pezizomycotina</taxon>
        <taxon>Sordariomycetes</taxon>
        <taxon>Hypocreomycetidae</taxon>
        <taxon>Hypocreales</taxon>
        <taxon>Nectriaceae</taxon>
        <taxon>Thelonectria</taxon>
    </lineage>
</organism>
<feature type="domain" description="Alpha/beta hydrolase" evidence="1">
    <location>
        <begin position="19"/>
        <end position="390"/>
    </location>
</feature>
<dbReference type="AlphaFoldDB" id="A0A9P9AWU5"/>
<proteinExistence type="predicted"/>
<name>A0A9P9AWU5_9HYPO</name>
<dbReference type="Proteomes" id="UP000777438">
    <property type="component" value="Unassembled WGS sequence"/>
</dbReference>
<sequence>MAIDKLLPGVERISTPTAVPLPETDTSRTVVIEPYHVDLLPEYSYVSREYLISGVAAGESYCTRILLRCPADATKFTGFVVEEPSHLWGGTSIWRHINRWLMCNVDSQAPSALEKIKNVDPERYKDMHFMPVPLSSEFQENIPFVAEILSAASYVLRSGQLGLKATRIVLSGLSQTGGLTRRFVTHSVRHLRLPGVASGGAALPDLPGVKVIELLGEAEFPSVRFPCGVSGQQKATTHRRPDSDSFRLYEVAGKPHRGSRYASALDMERSFSNSFIYHAVFEAMERWTGEGVSPPPSVTIQTIGSTDEIVRDEHGKAVGGVRIVHTDDLLFRIVVATSKGRLKWYWRSEVPFDQDKLQSVYGSVAQYRLLTGKAIQDQVNAGFLLPGDAETRRLETIETVTF</sequence>
<gene>
    <name evidence="2" type="ORF">B0T10DRAFT_525433</name>
</gene>
<evidence type="ECO:0000259" key="1">
    <source>
        <dbReference type="Pfam" id="PF20091"/>
    </source>
</evidence>
<dbReference type="EMBL" id="JAGPYM010000001">
    <property type="protein sequence ID" value="KAH6900812.1"/>
    <property type="molecule type" value="Genomic_DNA"/>
</dbReference>
<reference evidence="2 3" key="1">
    <citation type="journal article" date="2021" name="Nat. Commun.">
        <title>Genetic determinants of endophytism in the Arabidopsis root mycobiome.</title>
        <authorList>
            <person name="Mesny F."/>
            <person name="Miyauchi S."/>
            <person name="Thiergart T."/>
            <person name="Pickel B."/>
            <person name="Atanasova L."/>
            <person name="Karlsson M."/>
            <person name="Huettel B."/>
            <person name="Barry K.W."/>
            <person name="Haridas S."/>
            <person name="Chen C."/>
            <person name="Bauer D."/>
            <person name="Andreopoulos W."/>
            <person name="Pangilinan J."/>
            <person name="LaButti K."/>
            <person name="Riley R."/>
            <person name="Lipzen A."/>
            <person name="Clum A."/>
            <person name="Drula E."/>
            <person name="Henrissat B."/>
            <person name="Kohler A."/>
            <person name="Grigoriev I.V."/>
            <person name="Martin F.M."/>
            <person name="Hacquard S."/>
        </authorList>
    </citation>
    <scope>NUCLEOTIDE SEQUENCE [LARGE SCALE GENOMIC DNA]</scope>
    <source>
        <strain evidence="2 3">MPI-CAGE-CH-0241</strain>
    </source>
</reference>
<protein>
    <recommendedName>
        <fullName evidence="1">Alpha/beta hydrolase domain-containing protein</fullName>
    </recommendedName>
</protein>
<dbReference type="OrthoDB" id="30881at2759"/>
<dbReference type="InterPro" id="IPR045394">
    <property type="entry name" value="Abhydrolase_dom"/>
</dbReference>
<accession>A0A9P9AWU5</accession>